<dbReference type="InterPro" id="IPR039910">
    <property type="entry name" value="D15-like"/>
</dbReference>
<dbReference type="Pfam" id="PF01103">
    <property type="entry name" value="Omp85"/>
    <property type="match status" value="1"/>
</dbReference>
<evidence type="ECO:0000313" key="5">
    <source>
        <dbReference type="EMBL" id="GAB0058242.1"/>
    </source>
</evidence>
<evidence type="ECO:0000313" key="6">
    <source>
        <dbReference type="Proteomes" id="UP001628193"/>
    </source>
</evidence>
<evidence type="ECO:0000256" key="1">
    <source>
        <dbReference type="ARBA" id="ARBA00004370"/>
    </source>
</evidence>
<dbReference type="Gene3D" id="2.40.160.50">
    <property type="entry name" value="membrane protein fhac: a member of the omp85/tpsb transporter family"/>
    <property type="match status" value="1"/>
</dbReference>
<dbReference type="Gene3D" id="3.10.20.310">
    <property type="entry name" value="membrane protein fhac"/>
    <property type="match status" value="1"/>
</dbReference>
<keyword evidence="6" id="KW-1185">Reference proteome</keyword>
<gene>
    <name evidence="5" type="primary">bamA_2</name>
    <name evidence="5" type="ORF">SIID45300_02588</name>
</gene>
<feature type="domain" description="Bacterial surface antigen (D15)" evidence="4">
    <location>
        <begin position="327"/>
        <end position="623"/>
    </location>
</feature>
<dbReference type="EMBL" id="BAAFGK010000004">
    <property type="protein sequence ID" value="GAB0058242.1"/>
    <property type="molecule type" value="Genomic_DNA"/>
</dbReference>
<keyword evidence="2" id="KW-0812">Transmembrane</keyword>
<reference evidence="5 6" key="1">
    <citation type="submission" date="2024-05" db="EMBL/GenBank/DDBJ databases">
        <authorList>
            <consortium name="Candidatus Magnetaquicoccaceae bacterium FCR-1 genome sequencing consortium"/>
            <person name="Shimoshige H."/>
            <person name="Shimamura S."/>
            <person name="Taoka A."/>
            <person name="Kobayashi H."/>
            <person name="Maekawa T."/>
        </authorList>
    </citation>
    <scope>NUCLEOTIDE SEQUENCE [LARGE SCALE GENOMIC DNA]</scope>
    <source>
        <strain evidence="5 6">FCR-1</strain>
    </source>
</reference>
<evidence type="ECO:0000259" key="4">
    <source>
        <dbReference type="Pfam" id="PF01103"/>
    </source>
</evidence>
<evidence type="ECO:0000256" key="2">
    <source>
        <dbReference type="ARBA" id="ARBA00022452"/>
    </source>
</evidence>
<reference evidence="5 6" key="2">
    <citation type="submission" date="2024-09" db="EMBL/GenBank/DDBJ databases">
        <title>Draft genome sequence of Candidatus Magnetaquicoccaceae bacterium FCR-1.</title>
        <authorList>
            <person name="Shimoshige H."/>
            <person name="Shimamura S."/>
            <person name="Taoka A."/>
            <person name="Kobayashi H."/>
            <person name="Maekawa T."/>
        </authorList>
    </citation>
    <scope>NUCLEOTIDE SEQUENCE [LARGE SCALE GENOMIC DNA]</scope>
    <source>
        <strain evidence="5 6">FCR-1</strain>
    </source>
</reference>
<proteinExistence type="predicted"/>
<accession>A0ABQ0CBI3</accession>
<name>A0ABQ0CBI3_9PROT</name>
<protein>
    <submittedName>
        <fullName evidence="5">Outer membrane protein assembly factor BamA</fullName>
    </submittedName>
</protein>
<keyword evidence="2" id="KW-1134">Transmembrane beta strand</keyword>
<dbReference type="Proteomes" id="UP001628193">
    <property type="component" value="Unassembled WGS sequence"/>
</dbReference>
<evidence type="ECO:0000256" key="3">
    <source>
        <dbReference type="ARBA" id="ARBA00023136"/>
    </source>
</evidence>
<comment type="caution">
    <text evidence="5">The sequence shown here is derived from an EMBL/GenBank/DDBJ whole genome shotgun (WGS) entry which is preliminary data.</text>
</comment>
<dbReference type="PANTHER" id="PTHR12815">
    <property type="entry name" value="SORTING AND ASSEMBLY MACHINERY SAMM50 PROTEIN FAMILY MEMBER"/>
    <property type="match status" value="1"/>
</dbReference>
<dbReference type="InterPro" id="IPR000184">
    <property type="entry name" value="Bac_surfAg_D15"/>
</dbReference>
<organism evidence="5 6">
    <name type="scientific">Candidatus Magnetaquiglobus chichijimensis</name>
    <dbReference type="NCBI Taxonomy" id="3141448"/>
    <lineage>
        <taxon>Bacteria</taxon>
        <taxon>Pseudomonadati</taxon>
        <taxon>Pseudomonadota</taxon>
        <taxon>Magnetococcia</taxon>
        <taxon>Magnetococcales</taxon>
        <taxon>Candidatus Magnetaquicoccaceae</taxon>
        <taxon>Candidatus Magnetaquiglobus</taxon>
    </lineage>
</organism>
<dbReference type="PANTHER" id="PTHR12815:SF42">
    <property type="entry name" value="BACTERIAL SURFACE ANTIGEN (D15) DOMAIN-CONTAINING PROTEIN"/>
    <property type="match status" value="1"/>
</dbReference>
<sequence length="623" mass="69074">MRSHAPPSRGIPPRGSHDKPRHPFPRIFFLVCVILISKVGVLLSEESENPPDSSPKYSATLTGLESEPRIHAEILERLVTFRSQDEPPANRPLLARQVERDRQKLVDIMKSKGFFDVEVTAGIEGAEQTLEARFVVTPHERYRLDPPELQLEPPDSRFHPPAWESLDLHAGLPAESARILLAGDALIQAAHDQGFPQARMIKRRVTRDPQTHRIQTRFHLDTGPRVHLGDVVIDEPGEVDIFFLKRRVPWNRGVPYHPKRIEETRLAFTGTGLFGVVRVRLAEQPDDRGLWPVLVELKERKPRTWRAGAGFSTDRGMEVNGGWEHRNLLGAGERLKSDLKLGVRTVTINNTLDIPDYVQRGQNLKFSGKLDRSVEEAFESVALELGAGLVRQVFAPGGEGSLSLHYRLSEVLDLSKEDKTSYSLLSMPLALTLDRSNDPLDATRGWRLFGEIAPNLAVTGKSVHFLRSSNKISRYASWSETPDLVLAGRAELDVTLGAEQNDIPADNRLYAGGGSSVRGYGQQMAGPLDDSGRPVGGRSLLAVGAEARYRFTETMGGVAFVDAGRAYTTVLPDWNETMLVGAGLGFRYLSAIGPLRLDVGVPLERRGAMDAPWQLYMSIGQAF</sequence>
<keyword evidence="3" id="KW-0472">Membrane</keyword>
<comment type="subcellular location">
    <subcellularLocation>
        <location evidence="1">Membrane</location>
    </subcellularLocation>
</comment>